<protein>
    <submittedName>
        <fullName evidence="1">Uncharacterized protein</fullName>
    </submittedName>
</protein>
<gene>
    <name evidence="1" type="ORF">L2E82_25184</name>
</gene>
<sequence length="78" mass="8787">MPGISPEKWLVEISIDVNIVKIFTSSNSSPLKVVVGDKVGRWWLWDSGRLQNFDGRKVASSFRSTDIQVSDRNRGLLP</sequence>
<accession>A0ACB9E2L1</accession>
<dbReference type="Proteomes" id="UP001055811">
    <property type="component" value="Linkage Group LG04"/>
</dbReference>
<reference evidence="2" key="1">
    <citation type="journal article" date="2022" name="Mol. Ecol. Resour.">
        <title>The genomes of chicory, endive, great burdock and yacon provide insights into Asteraceae palaeo-polyploidization history and plant inulin production.</title>
        <authorList>
            <person name="Fan W."/>
            <person name="Wang S."/>
            <person name="Wang H."/>
            <person name="Wang A."/>
            <person name="Jiang F."/>
            <person name="Liu H."/>
            <person name="Zhao H."/>
            <person name="Xu D."/>
            <person name="Zhang Y."/>
        </authorList>
    </citation>
    <scope>NUCLEOTIDE SEQUENCE [LARGE SCALE GENOMIC DNA]</scope>
    <source>
        <strain evidence="2">cv. Punajuju</strain>
    </source>
</reference>
<proteinExistence type="predicted"/>
<organism evidence="1 2">
    <name type="scientific">Cichorium intybus</name>
    <name type="common">Chicory</name>
    <dbReference type="NCBI Taxonomy" id="13427"/>
    <lineage>
        <taxon>Eukaryota</taxon>
        <taxon>Viridiplantae</taxon>
        <taxon>Streptophyta</taxon>
        <taxon>Embryophyta</taxon>
        <taxon>Tracheophyta</taxon>
        <taxon>Spermatophyta</taxon>
        <taxon>Magnoliopsida</taxon>
        <taxon>eudicotyledons</taxon>
        <taxon>Gunneridae</taxon>
        <taxon>Pentapetalae</taxon>
        <taxon>asterids</taxon>
        <taxon>campanulids</taxon>
        <taxon>Asterales</taxon>
        <taxon>Asteraceae</taxon>
        <taxon>Cichorioideae</taxon>
        <taxon>Cichorieae</taxon>
        <taxon>Cichoriinae</taxon>
        <taxon>Cichorium</taxon>
    </lineage>
</organism>
<evidence type="ECO:0000313" key="2">
    <source>
        <dbReference type="Proteomes" id="UP001055811"/>
    </source>
</evidence>
<evidence type="ECO:0000313" key="1">
    <source>
        <dbReference type="EMBL" id="KAI3753139.1"/>
    </source>
</evidence>
<comment type="caution">
    <text evidence="1">The sequence shown here is derived from an EMBL/GenBank/DDBJ whole genome shotgun (WGS) entry which is preliminary data.</text>
</comment>
<reference evidence="1 2" key="2">
    <citation type="journal article" date="2022" name="Mol. Ecol. Resour.">
        <title>The genomes of chicory, endive, great burdock and yacon provide insights into Asteraceae paleo-polyploidization history and plant inulin production.</title>
        <authorList>
            <person name="Fan W."/>
            <person name="Wang S."/>
            <person name="Wang H."/>
            <person name="Wang A."/>
            <person name="Jiang F."/>
            <person name="Liu H."/>
            <person name="Zhao H."/>
            <person name="Xu D."/>
            <person name="Zhang Y."/>
        </authorList>
    </citation>
    <scope>NUCLEOTIDE SEQUENCE [LARGE SCALE GENOMIC DNA]</scope>
    <source>
        <strain evidence="2">cv. Punajuju</strain>
        <tissue evidence="1">Leaves</tissue>
    </source>
</reference>
<keyword evidence="2" id="KW-1185">Reference proteome</keyword>
<name>A0ACB9E2L1_CICIN</name>
<dbReference type="EMBL" id="CM042012">
    <property type="protein sequence ID" value="KAI3753139.1"/>
    <property type="molecule type" value="Genomic_DNA"/>
</dbReference>